<dbReference type="AlphaFoldDB" id="H2B1F3"/>
<evidence type="ECO:0000313" key="8">
    <source>
        <dbReference type="EMBL" id="CCF60453.1"/>
    </source>
</evidence>
<evidence type="ECO:0000256" key="2">
    <source>
        <dbReference type="ARBA" id="ARBA00010596"/>
    </source>
</evidence>
<comment type="similarity">
    <text evidence="2 6">Belongs to the YIP1 family.</text>
</comment>
<keyword evidence="9" id="KW-1185">Reference proteome</keyword>
<feature type="transmembrane region" description="Helical" evidence="6">
    <location>
        <begin position="256"/>
        <end position="274"/>
    </location>
</feature>
<dbReference type="OrthoDB" id="440385at2759"/>
<comment type="subcellular location">
    <subcellularLocation>
        <location evidence="6">Golgi apparatus membrane</location>
        <topology evidence="6">Multi-pass membrane protein</topology>
    </subcellularLocation>
    <subcellularLocation>
        <location evidence="1">Membrane</location>
        <topology evidence="1">Multi-pass membrane protein</topology>
    </subcellularLocation>
</comment>
<proteinExistence type="inferred from homology"/>
<accession>H2B1F3</accession>
<dbReference type="STRING" id="1071382.H2B1F3"/>
<organism evidence="8 9">
    <name type="scientific">Kazachstania africana (strain ATCC 22294 / BCRC 22015 / CBS 2517 / CECT 1963 / NBRC 1671 / NRRL Y-8276)</name>
    <name type="common">Yeast</name>
    <name type="synonym">Kluyveromyces africanus</name>
    <dbReference type="NCBI Taxonomy" id="1071382"/>
    <lineage>
        <taxon>Eukaryota</taxon>
        <taxon>Fungi</taxon>
        <taxon>Dikarya</taxon>
        <taxon>Ascomycota</taxon>
        <taxon>Saccharomycotina</taxon>
        <taxon>Saccharomycetes</taxon>
        <taxon>Saccharomycetales</taxon>
        <taxon>Saccharomycetaceae</taxon>
        <taxon>Kazachstania</taxon>
    </lineage>
</organism>
<feature type="transmembrane region" description="Helical" evidence="6">
    <location>
        <begin position="200"/>
        <end position="218"/>
    </location>
</feature>
<dbReference type="GO" id="GO:0006888">
    <property type="term" value="P:endoplasmic reticulum to Golgi vesicle-mediated transport"/>
    <property type="evidence" value="ECO:0007669"/>
    <property type="project" value="EnsemblFungi"/>
</dbReference>
<sequence>MKKPKIELESSKQYLQLKRPASLKRIGKREGIREMNSNSNVSAGAFYQPSNQFSFPQGSMSFQAPNYNDSNTNGNMNIQPDPLPSGLINALSTKGYAHEPPLLEELGINFDHITRKTKIVLMPTTSINNNVSQEILNDSDLSGPLIFFLLFGLFLLMSGKVHFGYIYGVALFGSISLHTLSKFMSSNNNSNLRFFNTMSILGYCFLPLCFLTLLAIFINLNNSLGYFAGSLFVFWSTWSSSGFLNSLLQLHSARALIAYPLFIFYSVFALMAIFV</sequence>
<comment type="caution">
    <text evidence="6">Lacks conserved residue(s) required for the propagation of feature annotation.</text>
</comment>
<evidence type="ECO:0000256" key="5">
    <source>
        <dbReference type="ARBA" id="ARBA00023136"/>
    </source>
</evidence>
<dbReference type="PANTHER" id="PTHR21236">
    <property type="entry name" value="GOLGI MEMBRANE PROTEIN YIP1"/>
    <property type="match status" value="1"/>
</dbReference>
<feature type="domain" description="Yip1" evidence="7">
    <location>
        <begin position="133"/>
        <end position="271"/>
    </location>
</feature>
<dbReference type="GO" id="GO:0048280">
    <property type="term" value="P:vesicle fusion with Golgi apparatus"/>
    <property type="evidence" value="ECO:0007669"/>
    <property type="project" value="EnsemblFungi"/>
</dbReference>
<dbReference type="InterPro" id="IPR006977">
    <property type="entry name" value="Yip1_dom"/>
</dbReference>
<keyword evidence="5 6" id="KW-0472">Membrane</keyword>
<evidence type="ECO:0000256" key="1">
    <source>
        <dbReference type="ARBA" id="ARBA00004141"/>
    </source>
</evidence>
<evidence type="ECO:0000256" key="3">
    <source>
        <dbReference type="ARBA" id="ARBA00022692"/>
    </source>
</evidence>
<feature type="transmembrane region" description="Helical" evidence="6">
    <location>
        <begin position="224"/>
        <end position="244"/>
    </location>
</feature>
<dbReference type="Proteomes" id="UP000005220">
    <property type="component" value="Chromosome 11"/>
</dbReference>
<evidence type="ECO:0000259" key="7">
    <source>
        <dbReference type="Pfam" id="PF04893"/>
    </source>
</evidence>
<protein>
    <recommendedName>
        <fullName evidence="6">Protein YIP</fullName>
    </recommendedName>
</protein>
<dbReference type="GO" id="GO:0030134">
    <property type="term" value="C:COPII-coated ER to Golgi transport vesicle"/>
    <property type="evidence" value="ECO:0007669"/>
    <property type="project" value="EnsemblFungi"/>
</dbReference>
<dbReference type="PANTHER" id="PTHR21236:SF2">
    <property type="entry name" value="PROTEIN YIPF"/>
    <property type="match status" value="1"/>
</dbReference>
<dbReference type="KEGG" id="kaf:KAFR_0K00970"/>
<gene>
    <name evidence="8" type="primary">KAFR0K00970</name>
    <name evidence="8" type="ORF">KAFR_0K00970</name>
</gene>
<dbReference type="HOGENOM" id="CLU_074741_3_1_1"/>
<dbReference type="RefSeq" id="XP_003959588.1">
    <property type="nucleotide sequence ID" value="XM_003959539.1"/>
</dbReference>
<evidence type="ECO:0000256" key="6">
    <source>
        <dbReference type="RuleBase" id="RU361264"/>
    </source>
</evidence>
<dbReference type="FunCoup" id="H2B1F3">
    <property type="interactions" value="1066"/>
</dbReference>
<dbReference type="GO" id="GO:0000139">
    <property type="term" value="C:Golgi membrane"/>
    <property type="evidence" value="ECO:0007669"/>
    <property type="project" value="UniProtKB-SubCell"/>
</dbReference>
<evidence type="ECO:0000256" key="4">
    <source>
        <dbReference type="ARBA" id="ARBA00022989"/>
    </source>
</evidence>
<dbReference type="InParanoid" id="H2B1F3"/>
<dbReference type="GeneID" id="13886642"/>
<evidence type="ECO:0000313" key="9">
    <source>
        <dbReference type="Proteomes" id="UP000005220"/>
    </source>
</evidence>
<reference evidence="8 9" key="1">
    <citation type="journal article" date="2011" name="Proc. Natl. Acad. Sci. U.S.A.">
        <title>Evolutionary erosion of yeast sex chromosomes by mating-type switching accidents.</title>
        <authorList>
            <person name="Gordon J.L."/>
            <person name="Armisen D."/>
            <person name="Proux-Wera E."/>
            <person name="Oheigeartaigh S.S."/>
            <person name="Byrne K.P."/>
            <person name="Wolfe K.H."/>
        </authorList>
    </citation>
    <scope>NUCLEOTIDE SEQUENCE [LARGE SCALE GENOMIC DNA]</scope>
    <source>
        <strain evidence="9">ATCC 22294 / BCRC 22015 / CBS 2517 / CECT 1963 / NBRC 1671 / NRRL Y-8276</strain>
    </source>
</reference>
<keyword evidence="4 6" id="KW-1133">Transmembrane helix</keyword>
<dbReference type="eggNOG" id="KOG3103">
    <property type="taxonomic scope" value="Eukaryota"/>
</dbReference>
<dbReference type="Pfam" id="PF04893">
    <property type="entry name" value="Yip1"/>
    <property type="match status" value="1"/>
</dbReference>
<dbReference type="EMBL" id="HE650831">
    <property type="protein sequence ID" value="CCF60453.1"/>
    <property type="molecule type" value="Genomic_DNA"/>
</dbReference>
<dbReference type="InterPro" id="IPR045231">
    <property type="entry name" value="Yip1/4-like"/>
</dbReference>
<dbReference type="GO" id="GO:0005802">
    <property type="term" value="C:trans-Golgi network"/>
    <property type="evidence" value="ECO:0007669"/>
    <property type="project" value="TreeGrafter"/>
</dbReference>
<keyword evidence="3 6" id="KW-0812">Transmembrane</keyword>
<dbReference type="GO" id="GO:0005789">
    <property type="term" value="C:endoplasmic reticulum membrane"/>
    <property type="evidence" value="ECO:0007669"/>
    <property type="project" value="EnsemblFungi"/>
</dbReference>
<name>H2B1F3_KAZAF</name>